<reference evidence="4 5" key="1">
    <citation type="submission" date="2020-08" db="EMBL/GenBank/DDBJ databases">
        <title>Genomic Encyclopedia of Type Strains, Phase IV (KMG-IV): sequencing the most valuable type-strain genomes for metagenomic binning, comparative biology and taxonomic classification.</title>
        <authorList>
            <person name="Goeker M."/>
        </authorList>
    </citation>
    <scope>NUCLEOTIDE SEQUENCE [LARGE SCALE GENOMIC DNA]</scope>
    <source>
        <strain evidence="4 5">DSM 19979</strain>
    </source>
</reference>
<name>A0A840AAJ9_9PROT</name>
<dbReference type="Proteomes" id="UP000553193">
    <property type="component" value="Unassembled WGS sequence"/>
</dbReference>
<evidence type="ECO:0000256" key="1">
    <source>
        <dbReference type="ARBA" id="ARBA00023125"/>
    </source>
</evidence>
<dbReference type="GO" id="GO:0000976">
    <property type="term" value="F:transcription cis-regulatory region binding"/>
    <property type="evidence" value="ECO:0007669"/>
    <property type="project" value="TreeGrafter"/>
</dbReference>
<feature type="DNA-binding region" description="H-T-H motif" evidence="2">
    <location>
        <begin position="38"/>
        <end position="57"/>
    </location>
</feature>
<protein>
    <submittedName>
        <fullName evidence="4">AcrR family transcriptional regulator</fullName>
    </submittedName>
</protein>
<accession>A0A840AAJ9</accession>
<dbReference type="AlphaFoldDB" id="A0A840AAJ9"/>
<evidence type="ECO:0000313" key="4">
    <source>
        <dbReference type="EMBL" id="MBB3897543.1"/>
    </source>
</evidence>
<dbReference type="InterPro" id="IPR050109">
    <property type="entry name" value="HTH-type_TetR-like_transc_reg"/>
</dbReference>
<dbReference type="PANTHER" id="PTHR30055:SF181">
    <property type="entry name" value="BLR6905 PROTEIN"/>
    <property type="match status" value="1"/>
</dbReference>
<dbReference type="SUPFAM" id="SSF46689">
    <property type="entry name" value="Homeodomain-like"/>
    <property type="match status" value="1"/>
</dbReference>
<dbReference type="InterPro" id="IPR001647">
    <property type="entry name" value="HTH_TetR"/>
</dbReference>
<gene>
    <name evidence="4" type="ORF">GGQ83_000969</name>
</gene>
<proteinExistence type="predicted"/>
<keyword evidence="1 2" id="KW-0238">DNA-binding</keyword>
<organism evidence="4 5">
    <name type="scientific">Roseococcus suduntuyensis</name>
    <dbReference type="NCBI Taxonomy" id="455361"/>
    <lineage>
        <taxon>Bacteria</taxon>
        <taxon>Pseudomonadati</taxon>
        <taxon>Pseudomonadota</taxon>
        <taxon>Alphaproteobacteria</taxon>
        <taxon>Acetobacterales</taxon>
        <taxon>Roseomonadaceae</taxon>
        <taxon>Roseococcus</taxon>
    </lineage>
</organism>
<dbReference type="GO" id="GO:0003700">
    <property type="term" value="F:DNA-binding transcription factor activity"/>
    <property type="evidence" value="ECO:0007669"/>
    <property type="project" value="TreeGrafter"/>
</dbReference>
<comment type="caution">
    <text evidence="4">The sequence shown here is derived from an EMBL/GenBank/DDBJ whole genome shotgun (WGS) entry which is preliminary data.</text>
</comment>
<dbReference type="PRINTS" id="PR00455">
    <property type="entry name" value="HTHTETR"/>
</dbReference>
<dbReference type="Gene3D" id="1.10.357.10">
    <property type="entry name" value="Tetracycline Repressor, domain 2"/>
    <property type="match status" value="1"/>
</dbReference>
<dbReference type="PANTHER" id="PTHR30055">
    <property type="entry name" value="HTH-TYPE TRANSCRIPTIONAL REGULATOR RUTR"/>
    <property type="match status" value="1"/>
</dbReference>
<feature type="domain" description="HTH tetR-type" evidence="3">
    <location>
        <begin position="16"/>
        <end position="75"/>
    </location>
</feature>
<dbReference type="InterPro" id="IPR009057">
    <property type="entry name" value="Homeodomain-like_sf"/>
</dbReference>
<dbReference type="RefSeq" id="WP_184382461.1">
    <property type="nucleotide sequence ID" value="NZ_JACIDJ010000001.1"/>
</dbReference>
<evidence type="ECO:0000256" key="2">
    <source>
        <dbReference type="PROSITE-ProRule" id="PRU00335"/>
    </source>
</evidence>
<dbReference type="PROSITE" id="PS50977">
    <property type="entry name" value="HTH_TETR_2"/>
    <property type="match status" value="1"/>
</dbReference>
<evidence type="ECO:0000313" key="5">
    <source>
        <dbReference type="Proteomes" id="UP000553193"/>
    </source>
</evidence>
<evidence type="ECO:0000259" key="3">
    <source>
        <dbReference type="PROSITE" id="PS50977"/>
    </source>
</evidence>
<dbReference type="InterPro" id="IPR023772">
    <property type="entry name" value="DNA-bd_HTH_TetR-type_CS"/>
</dbReference>
<dbReference type="PROSITE" id="PS01081">
    <property type="entry name" value="HTH_TETR_1"/>
    <property type="match status" value="1"/>
</dbReference>
<sequence>MDGPPPPSPRRRLEPEARREQILDAAVAHFAEVGLGGTTRDLARRAGVTQALVYQYFGSKAELTEAVFARVYLGRLEPGWPDAIRDRATPIEARLCAFYAEYTRAIFTYEWMRIFMWAGLTGEVLNRRYLDHVGERLLAPLREEIAASPGLMAPSMEDMWNLHGGIVYIGIRRFIYHLPTPEDPAPAIASAVRRFLAGLAAPA</sequence>
<dbReference type="Pfam" id="PF00440">
    <property type="entry name" value="TetR_N"/>
    <property type="match status" value="1"/>
</dbReference>
<keyword evidence="5" id="KW-1185">Reference proteome</keyword>
<dbReference type="EMBL" id="JACIDJ010000001">
    <property type="protein sequence ID" value="MBB3897543.1"/>
    <property type="molecule type" value="Genomic_DNA"/>
</dbReference>